<dbReference type="GeneID" id="92714562"/>
<protein>
    <recommendedName>
        <fullName evidence="2">Lipocalin-like domain-containing protein</fullName>
    </recommendedName>
</protein>
<dbReference type="Pfam" id="PF13648">
    <property type="entry name" value="Lipocalin_4"/>
    <property type="match status" value="1"/>
</dbReference>
<organism evidence="3 4">
    <name type="scientific">Bacteroides stercorirosoris</name>
    <dbReference type="NCBI Taxonomy" id="871324"/>
    <lineage>
        <taxon>Bacteria</taxon>
        <taxon>Pseudomonadati</taxon>
        <taxon>Bacteroidota</taxon>
        <taxon>Bacteroidia</taxon>
        <taxon>Bacteroidales</taxon>
        <taxon>Bacteroidaceae</taxon>
        <taxon>Bacteroides</taxon>
    </lineage>
</organism>
<evidence type="ECO:0000313" key="4">
    <source>
        <dbReference type="Proteomes" id="UP000184192"/>
    </source>
</evidence>
<feature type="signal peptide" evidence="1">
    <location>
        <begin position="1"/>
        <end position="16"/>
    </location>
</feature>
<evidence type="ECO:0000256" key="1">
    <source>
        <dbReference type="SAM" id="SignalP"/>
    </source>
</evidence>
<keyword evidence="1" id="KW-0732">Signal</keyword>
<dbReference type="PROSITE" id="PS51257">
    <property type="entry name" value="PROKAR_LIPOPROTEIN"/>
    <property type="match status" value="1"/>
</dbReference>
<dbReference type="EMBL" id="FQZN01000044">
    <property type="protein sequence ID" value="SHJ66697.1"/>
    <property type="molecule type" value="Genomic_DNA"/>
</dbReference>
<name>A0A1M6L697_9BACE</name>
<dbReference type="Proteomes" id="UP000184192">
    <property type="component" value="Unassembled WGS sequence"/>
</dbReference>
<reference evidence="4" key="1">
    <citation type="submission" date="2016-11" db="EMBL/GenBank/DDBJ databases">
        <authorList>
            <person name="Varghese N."/>
            <person name="Submissions S."/>
        </authorList>
    </citation>
    <scope>NUCLEOTIDE SEQUENCE [LARGE SCALE GENOMIC DNA]</scope>
    <source>
        <strain evidence="4">DSM 26884</strain>
    </source>
</reference>
<gene>
    <name evidence="3" type="ORF">SAMN05444350_14445</name>
</gene>
<accession>A0A1M6L697</accession>
<proteinExistence type="predicted"/>
<dbReference type="AlphaFoldDB" id="A0A1M6L697"/>
<evidence type="ECO:0000313" key="3">
    <source>
        <dbReference type="EMBL" id="SHJ66697.1"/>
    </source>
</evidence>
<feature type="domain" description="Lipocalin-like" evidence="2">
    <location>
        <begin position="29"/>
        <end position="121"/>
    </location>
</feature>
<dbReference type="InterPro" id="IPR024311">
    <property type="entry name" value="Lipocalin-like"/>
</dbReference>
<evidence type="ECO:0000259" key="2">
    <source>
        <dbReference type="Pfam" id="PF13648"/>
    </source>
</evidence>
<dbReference type="RefSeq" id="WP_025833760.1">
    <property type="nucleotide sequence ID" value="NZ_FQZN01000044.1"/>
</dbReference>
<keyword evidence="4" id="KW-1185">Reference proteome</keyword>
<sequence length="151" mass="17546">MSKIFYLLLVSLVFFACSSDDDIKGNDSIVGKWSYQKITVEVNTNDPATTVEIKEKLLNDRERQGGIEFTEDLVYKYYDPLDSKTYSGTYYFEGNKLYVCFTDKEGKECDQVAYTLNGNLLDIIHDETEWMKREYPNANVTSAKQKISYFR</sequence>
<feature type="chain" id="PRO_5009919165" description="Lipocalin-like domain-containing protein" evidence="1">
    <location>
        <begin position="17"/>
        <end position="151"/>
    </location>
</feature>